<organism evidence="2 3">
    <name type="scientific">Malurus cyaneus samueli</name>
    <dbReference type="NCBI Taxonomy" id="2593467"/>
    <lineage>
        <taxon>Eukaryota</taxon>
        <taxon>Metazoa</taxon>
        <taxon>Chordata</taxon>
        <taxon>Craniata</taxon>
        <taxon>Vertebrata</taxon>
        <taxon>Euteleostomi</taxon>
        <taxon>Archelosauria</taxon>
        <taxon>Archosauria</taxon>
        <taxon>Dinosauria</taxon>
        <taxon>Saurischia</taxon>
        <taxon>Theropoda</taxon>
        <taxon>Coelurosauria</taxon>
        <taxon>Aves</taxon>
        <taxon>Neognathae</taxon>
        <taxon>Neoaves</taxon>
        <taxon>Telluraves</taxon>
        <taxon>Australaves</taxon>
        <taxon>Passeriformes</taxon>
        <taxon>Meliphagoidea</taxon>
        <taxon>Maluridae</taxon>
        <taxon>Malurus</taxon>
    </lineage>
</organism>
<protein>
    <submittedName>
        <fullName evidence="2">Uncharacterized protein</fullName>
    </submittedName>
</protein>
<evidence type="ECO:0000313" key="3">
    <source>
        <dbReference type="Proteomes" id="UP000694560"/>
    </source>
</evidence>
<feature type="region of interest" description="Disordered" evidence="1">
    <location>
        <begin position="149"/>
        <end position="175"/>
    </location>
</feature>
<feature type="region of interest" description="Disordered" evidence="1">
    <location>
        <begin position="56"/>
        <end position="81"/>
    </location>
</feature>
<feature type="region of interest" description="Disordered" evidence="1">
    <location>
        <begin position="191"/>
        <end position="210"/>
    </location>
</feature>
<reference evidence="2" key="1">
    <citation type="submission" date="2025-08" db="UniProtKB">
        <authorList>
            <consortium name="Ensembl"/>
        </authorList>
    </citation>
    <scope>IDENTIFICATION</scope>
</reference>
<keyword evidence="3" id="KW-1185">Reference proteome</keyword>
<reference evidence="2" key="2">
    <citation type="submission" date="2025-09" db="UniProtKB">
        <authorList>
            <consortium name="Ensembl"/>
        </authorList>
    </citation>
    <scope>IDENTIFICATION</scope>
</reference>
<feature type="compositionally biased region" description="Polar residues" evidence="1">
    <location>
        <begin position="199"/>
        <end position="210"/>
    </location>
</feature>
<accession>A0A8C5X3S3</accession>
<evidence type="ECO:0000313" key="2">
    <source>
        <dbReference type="Ensembl" id="ENSMCSP00000008718.1"/>
    </source>
</evidence>
<dbReference type="Proteomes" id="UP000694560">
    <property type="component" value="Unplaced"/>
</dbReference>
<name>A0A8C5X3S3_9PASS</name>
<sequence>ILTQPRPRVLISCPHTGQSSHSSRPRVLISCPHTGAILTQLTAACAHLLPSHRSNPHTAHGRVCSSPALTPEQSSHSSRPRVLISCPHTGAILTQPRPRVLISCPHTGAILTQPRPRVLISCPHTGAILTQLTAACAHLLPSHPHSRVLLTHSPSHTQTPLPPGALHAPSEKGERAQRLHFSGARRRILLREGPIPSRHQLTAPDSQSET</sequence>
<dbReference type="Ensembl" id="ENSMCST00000008935.1">
    <property type="protein sequence ID" value="ENSMCSP00000008718.1"/>
    <property type="gene ID" value="ENSMCSG00000006202.1"/>
</dbReference>
<evidence type="ECO:0000256" key="1">
    <source>
        <dbReference type="SAM" id="MobiDB-lite"/>
    </source>
</evidence>
<dbReference type="AlphaFoldDB" id="A0A8C5X3S3"/>
<feature type="compositionally biased region" description="Polar residues" evidence="1">
    <location>
        <begin position="67"/>
        <end position="77"/>
    </location>
</feature>
<proteinExistence type="predicted"/>